<keyword evidence="3" id="KW-0808">Transferase</keyword>
<evidence type="ECO:0000256" key="1">
    <source>
        <dbReference type="ARBA" id="ARBA00005368"/>
    </source>
</evidence>
<evidence type="ECO:0000256" key="2">
    <source>
        <dbReference type="ARBA" id="ARBA00022602"/>
    </source>
</evidence>
<evidence type="ECO:0000313" key="5">
    <source>
        <dbReference type="EMBL" id="PLB49800.1"/>
    </source>
</evidence>
<dbReference type="InterPro" id="IPR036239">
    <property type="entry name" value="PrenylTrfase-like_sf"/>
</dbReference>
<dbReference type="GeneID" id="36552010"/>
<comment type="caution">
    <text evidence="5">The sequence shown here is derived from an EMBL/GenBank/DDBJ whole genome shotgun (WGS) entry which is preliminary data.</text>
</comment>
<dbReference type="VEuPathDB" id="FungiDB:P170DRAFT_358697"/>
<dbReference type="SUPFAM" id="SSF143492">
    <property type="entry name" value="Prenyltransferase-like"/>
    <property type="match status" value="1"/>
</dbReference>
<sequence>MPHYTESVFRPETATEFSSSRFLSDLESLAKEVNSSIDKPAVENVLTKFDKYFQEGCVVFRSKDRPNDTLNYRLFLFNAHDTMKAAIEAGLLDPSHPFIPLMGLWHFLCHQDQTPAFWPDFSATKATIAKTWLLISPLCSIKTLLRAPGIPNGMQDQFDTLQSAGLDKVRFIAADYDAMTVNFYWPLAEPLSRKQADQLAALGGSPPPSEDKLQEMKKYLDPRGTLFAVTMKYPTGEMTRVGFYALNVHLTPTLKDFPQVNERGTKFLTSVKSHDKVPTTVVSWSFGRDGGEYTKLEAGNSGEFEDLILHVGAMP</sequence>
<dbReference type="EMBL" id="MSFO01000004">
    <property type="protein sequence ID" value="PLB49800.1"/>
    <property type="molecule type" value="Genomic_DNA"/>
</dbReference>
<dbReference type="GO" id="GO:0004659">
    <property type="term" value="F:prenyltransferase activity"/>
    <property type="evidence" value="ECO:0007669"/>
    <property type="project" value="UniProtKB-KW"/>
</dbReference>
<accession>A0A2I2GA95</accession>
<organism evidence="5 6">
    <name type="scientific">Aspergillus steynii IBT 23096</name>
    <dbReference type="NCBI Taxonomy" id="1392250"/>
    <lineage>
        <taxon>Eukaryota</taxon>
        <taxon>Fungi</taxon>
        <taxon>Dikarya</taxon>
        <taxon>Ascomycota</taxon>
        <taxon>Pezizomycotina</taxon>
        <taxon>Eurotiomycetes</taxon>
        <taxon>Eurotiomycetidae</taxon>
        <taxon>Eurotiales</taxon>
        <taxon>Aspergillaceae</taxon>
        <taxon>Aspergillus</taxon>
        <taxon>Aspergillus subgen. Circumdati</taxon>
    </lineage>
</organism>
<keyword evidence="6" id="KW-1185">Reference proteome</keyword>
<gene>
    <name evidence="5" type="ORF">P170DRAFT_358697</name>
</gene>
<dbReference type="Proteomes" id="UP000234275">
    <property type="component" value="Unassembled WGS sequence"/>
</dbReference>
<name>A0A2I2GA95_9EURO</name>
<reference evidence="5 6" key="1">
    <citation type="submission" date="2016-12" db="EMBL/GenBank/DDBJ databases">
        <title>The genomes of Aspergillus section Nigri reveals drivers in fungal speciation.</title>
        <authorList>
            <consortium name="DOE Joint Genome Institute"/>
            <person name="Vesth T.C."/>
            <person name="Nybo J."/>
            <person name="Theobald S."/>
            <person name="Brandl J."/>
            <person name="Frisvad J.C."/>
            <person name="Nielsen K.F."/>
            <person name="Lyhne E.K."/>
            <person name="Kogle M.E."/>
            <person name="Kuo A."/>
            <person name="Riley R."/>
            <person name="Clum A."/>
            <person name="Nolan M."/>
            <person name="Lipzen A."/>
            <person name="Salamov A."/>
            <person name="Henrissat B."/>
            <person name="Wiebenga A."/>
            <person name="De Vries R.P."/>
            <person name="Grigoriev I.V."/>
            <person name="Mortensen U.H."/>
            <person name="Andersen M.R."/>
            <person name="Baker S.E."/>
        </authorList>
    </citation>
    <scope>NUCLEOTIDE SEQUENCE [LARGE SCALE GENOMIC DNA]</scope>
    <source>
        <strain evidence="5 6">IBT 23096</strain>
    </source>
</reference>
<dbReference type="InterPro" id="IPR020965">
    <property type="entry name" value="Prenyltransferase_CloQ"/>
</dbReference>
<evidence type="ECO:0000313" key="6">
    <source>
        <dbReference type="Proteomes" id="UP000234275"/>
    </source>
</evidence>
<protein>
    <recommendedName>
        <fullName evidence="4">Aromatic prenyltransferase</fullName>
    </recommendedName>
</protein>
<dbReference type="InterPro" id="IPR033964">
    <property type="entry name" value="ABBA"/>
</dbReference>
<dbReference type="Pfam" id="PF11468">
    <property type="entry name" value="PTase_Orf2"/>
    <property type="match status" value="1"/>
</dbReference>
<dbReference type="AlphaFoldDB" id="A0A2I2GA95"/>
<dbReference type="OrthoDB" id="3913316at2759"/>
<evidence type="ECO:0000256" key="4">
    <source>
        <dbReference type="ARBA" id="ARBA00033767"/>
    </source>
</evidence>
<dbReference type="SFLD" id="SFLDS00036">
    <property type="entry name" value="Aromatic_Prenyltransferase"/>
    <property type="match status" value="1"/>
</dbReference>
<dbReference type="RefSeq" id="XP_024705102.1">
    <property type="nucleotide sequence ID" value="XM_024844310.1"/>
</dbReference>
<evidence type="ECO:0000256" key="3">
    <source>
        <dbReference type="ARBA" id="ARBA00022679"/>
    </source>
</evidence>
<dbReference type="SFLD" id="SFLDG01163">
    <property type="entry name" value="II"/>
    <property type="match status" value="1"/>
</dbReference>
<comment type="similarity">
    <text evidence="1">Belongs to the aromatic prenyltransferase family.</text>
</comment>
<keyword evidence="2" id="KW-0637">Prenyltransferase</keyword>
<proteinExistence type="inferred from homology"/>